<feature type="transmembrane region" description="Helical" evidence="1">
    <location>
        <begin position="74"/>
        <end position="96"/>
    </location>
</feature>
<keyword evidence="1" id="KW-0472">Membrane</keyword>
<evidence type="ECO:0000313" key="3">
    <source>
        <dbReference type="Proteomes" id="UP000708208"/>
    </source>
</evidence>
<gene>
    <name evidence="2" type="ORF">AFUS01_LOCUS25815</name>
</gene>
<dbReference type="EMBL" id="CAJVCH010336253">
    <property type="protein sequence ID" value="CAG7815116.1"/>
    <property type="molecule type" value="Genomic_DNA"/>
</dbReference>
<accession>A0A8J2KCD9</accession>
<protein>
    <submittedName>
        <fullName evidence="2">Uncharacterized protein</fullName>
    </submittedName>
</protein>
<proteinExistence type="predicted"/>
<evidence type="ECO:0000313" key="2">
    <source>
        <dbReference type="EMBL" id="CAG7815116.1"/>
    </source>
</evidence>
<reference evidence="2" key="1">
    <citation type="submission" date="2021-06" db="EMBL/GenBank/DDBJ databases">
        <authorList>
            <person name="Hodson N. C."/>
            <person name="Mongue J. A."/>
            <person name="Jaron S. K."/>
        </authorList>
    </citation>
    <scope>NUCLEOTIDE SEQUENCE</scope>
</reference>
<name>A0A8J2KCD9_9HEXA</name>
<sequence length="454" mass="52170">MSLAISKTQVNFCERLTALYGNATDMPALGCNTLLFLPILFLNFLNIIFLSPFSINYDEKSRSFKIVSSKVDKYTVGIVYLGCAISISWNAIFLVIWTRELYLRWCFGGIMTMWIVYNIFIMSTLWFHQKHIIEFVNAQLDFTRHSITLEDGVVINVNKKIYSLIFVVILVPWMCLSMANMYNIETSFLHFPYLVMDRAHIVIYGLENYSSSVQYAFTLHDYLVAFIYFVLSTLTMAISQSGGLMTLCISVSMLHMVRKFLNQVKTQYQRTSLDIARLLRRFNHLNDVFQLCSSAFDFLYCWIGLILTPMYANSLQRLLSGNVLTALDATIVQLNVLLIMLSAASLHANIKSILPWIQASYSGYDFKFEQPNLNFRVNLLVHQITADCFGLSGKLFVITYGYTGSIFGLVITYALMFTQLQNQKKVQYDENSKRVNKVQPGTPLLKKRRLSHHP</sequence>
<keyword evidence="3" id="KW-1185">Reference proteome</keyword>
<feature type="transmembrane region" description="Helical" evidence="1">
    <location>
        <begin position="34"/>
        <end position="53"/>
    </location>
</feature>
<feature type="transmembrane region" description="Helical" evidence="1">
    <location>
        <begin position="161"/>
        <end position="182"/>
    </location>
</feature>
<evidence type="ECO:0000256" key="1">
    <source>
        <dbReference type="SAM" id="Phobius"/>
    </source>
</evidence>
<keyword evidence="1" id="KW-1133">Transmembrane helix</keyword>
<comment type="caution">
    <text evidence="2">The sequence shown here is derived from an EMBL/GenBank/DDBJ whole genome shotgun (WGS) entry which is preliminary data.</text>
</comment>
<feature type="transmembrane region" description="Helical" evidence="1">
    <location>
        <begin position="331"/>
        <end position="350"/>
    </location>
</feature>
<dbReference type="Proteomes" id="UP000708208">
    <property type="component" value="Unassembled WGS sequence"/>
</dbReference>
<dbReference type="AlphaFoldDB" id="A0A8J2KCD9"/>
<feature type="transmembrane region" description="Helical" evidence="1">
    <location>
        <begin position="288"/>
        <end position="311"/>
    </location>
</feature>
<organism evidence="2 3">
    <name type="scientific">Allacma fusca</name>
    <dbReference type="NCBI Taxonomy" id="39272"/>
    <lineage>
        <taxon>Eukaryota</taxon>
        <taxon>Metazoa</taxon>
        <taxon>Ecdysozoa</taxon>
        <taxon>Arthropoda</taxon>
        <taxon>Hexapoda</taxon>
        <taxon>Collembola</taxon>
        <taxon>Symphypleona</taxon>
        <taxon>Sminthuridae</taxon>
        <taxon>Allacma</taxon>
    </lineage>
</organism>
<feature type="transmembrane region" description="Helical" evidence="1">
    <location>
        <begin position="395"/>
        <end position="416"/>
    </location>
</feature>
<keyword evidence="1" id="KW-0812">Transmembrane</keyword>
<feature type="transmembrane region" description="Helical" evidence="1">
    <location>
        <begin position="102"/>
        <end position="127"/>
    </location>
</feature>